<dbReference type="EMBL" id="SJKB01000019">
    <property type="protein sequence ID" value="TCC54468.1"/>
    <property type="molecule type" value="Genomic_DNA"/>
</dbReference>
<evidence type="ECO:0000256" key="1">
    <source>
        <dbReference type="SAM" id="Phobius"/>
    </source>
</evidence>
<organism evidence="2 3">
    <name type="scientific">Kribbella pittospori</name>
    <dbReference type="NCBI Taxonomy" id="722689"/>
    <lineage>
        <taxon>Bacteria</taxon>
        <taxon>Bacillati</taxon>
        <taxon>Actinomycetota</taxon>
        <taxon>Actinomycetes</taxon>
        <taxon>Propionibacteriales</taxon>
        <taxon>Kribbellaceae</taxon>
        <taxon>Kribbella</taxon>
    </lineage>
</organism>
<keyword evidence="1" id="KW-0472">Membrane</keyword>
<keyword evidence="3" id="KW-1185">Reference proteome</keyword>
<gene>
    <name evidence="2" type="ORF">E0H73_39190</name>
</gene>
<comment type="caution">
    <text evidence="2">The sequence shown here is derived from an EMBL/GenBank/DDBJ whole genome shotgun (WGS) entry which is preliminary data.</text>
</comment>
<proteinExistence type="predicted"/>
<dbReference type="OrthoDB" id="9958980at2"/>
<reference evidence="2 3" key="1">
    <citation type="submission" date="2019-02" db="EMBL/GenBank/DDBJ databases">
        <title>Kribbella capetownensis sp. nov. and Kribbella speibonae sp. nov., isolated from soil.</title>
        <authorList>
            <person name="Curtis S.M."/>
            <person name="Norton I."/>
            <person name="Everest G.J."/>
            <person name="Meyers P.R."/>
        </authorList>
    </citation>
    <scope>NUCLEOTIDE SEQUENCE [LARGE SCALE GENOMIC DNA]</scope>
    <source>
        <strain evidence="2 3">NRRL B-24813</strain>
    </source>
</reference>
<sequence length="85" mass="8904">MNKKGFARVLAGVPAVVAGLLSPLSAGDGDPGDYGGAIWVIVAVAVVAVIVGAGTFYLVRSRRIDLFQTSMPEDEDHSKHTHRDG</sequence>
<feature type="transmembrane region" description="Helical" evidence="1">
    <location>
        <begin position="36"/>
        <end position="59"/>
    </location>
</feature>
<keyword evidence="1" id="KW-0812">Transmembrane</keyword>
<evidence type="ECO:0000313" key="3">
    <source>
        <dbReference type="Proteomes" id="UP000291144"/>
    </source>
</evidence>
<name>A0A4R0K951_9ACTN</name>
<evidence type="ECO:0000313" key="2">
    <source>
        <dbReference type="EMBL" id="TCC54468.1"/>
    </source>
</evidence>
<protein>
    <submittedName>
        <fullName evidence="2">Uncharacterized protein</fullName>
    </submittedName>
</protein>
<dbReference type="Proteomes" id="UP000291144">
    <property type="component" value="Unassembled WGS sequence"/>
</dbReference>
<keyword evidence="1" id="KW-1133">Transmembrane helix</keyword>
<accession>A0A4R0K951</accession>
<dbReference type="RefSeq" id="WP_131365251.1">
    <property type="nucleotide sequence ID" value="NZ_SJKB01000019.1"/>
</dbReference>
<dbReference type="AlphaFoldDB" id="A0A4R0K951"/>